<dbReference type="EMBL" id="KF554508">
    <property type="protein sequence ID" value="AID50482.1"/>
    <property type="molecule type" value="Genomic_DNA"/>
</dbReference>
<dbReference type="GeneID" id="22276990"/>
<name>A0A068EQ78_9CAUD</name>
<protein>
    <submittedName>
        <fullName evidence="1">Uncharacterized protein</fullName>
    </submittedName>
</protein>
<proteinExistence type="predicted"/>
<organism evidence="1 2">
    <name type="scientific">Bacillus phage CP-51</name>
    <dbReference type="NCBI Taxonomy" id="1391188"/>
    <lineage>
        <taxon>Viruses</taxon>
        <taxon>Duplodnaviria</taxon>
        <taxon>Heunggongvirae</taxon>
        <taxon>Uroviricota</taxon>
        <taxon>Caudoviricetes</taxon>
        <taxon>Herelleviridae</taxon>
        <taxon>Spounavirinae</taxon>
        <taxon>Siminovitchvirus</taxon>
        <taxon>Siminovitchvirus CP51</taxon>
    </lineage>
</organism>
<evidence type="ECO:0000313" key="2">
    <source>
        <dbReference type="Proteomes" id="UP000027382"/>
    </source>
</evidence>
<dbReference type="RefSeq" id="YP_009099091.1">
    <property type="nucleotide sequence ID" value="NC_025423.1"/>
</dbReference>
<accession>A0A068EQ78</accession>
<dbReference type="KEGG" id="vg:22276990"/>
<reference evidence="1" key="1">
    <citation type="journal article" date="2014" name="Virology">
        <title>The odd one out: Bacillus ACT bacteriophage CP-51 exhibits unusual properties compared to related Spounavirinae W.Ph. and Bastille.</title>
        <authorList>
            <person name="Klumpp J."/>
            <person name="Schmuki M."/>
            <person name="Sozhamannan S."/>
            <person name="Beyer W."/>
            <person name="Fouts D.E."/>
            <person name="Bernbach V."/>
            <person name="Calendar R."/>
            <person name="Loessner M.J."/>
        </authorList>
    </citation>
    <scope>NUCLEOTIDE SEQUENCE [LARGE SCALE GENOMIC DNA]</scope>
</reference>
<sequence length="29" mass="3424">MLRSPSGHPMDSFYMRGQCLVWQRGNQKL</sequence>
<dbReference type="Proteomes" id="UP000027382">
    <property type="component" value="Segment"/>
</dbReference>
<evidence type="ECO:0000313" key="1">
    <source>
        <dbReference type="EMBL" id="AID50482.1"/>
    </source>
</evidence>
<keyword evidence="2" id="KW-1185">Reference proteome</keyword>